<protein>
    <recommendedName>
        <fullName evidence="3">Pentapeptide repeat-containing protein</fullName>
    </recommendedName>
</protein>
<name>A0ABR3ER13_9AGAR</name>
<evidence type="ECO:0000313" key="1">
    <source>
        <dbReference type="EMBL" id="KAL0565349.1"/>
    </source>
</evidence>
<dbReference type="EMBL" id="JBAHYK010002304">
    <property type="protein sequence ID" value="KAL0565349.1"/>
    <property type="molecule type" value="Genomic_DNA"/>
</dbReference>
<evidence type="ECO:0008006" key="3">
    <source>
        <dbReference type="Google" id="ProtNLM"/>
    </source>
</evidence>
<evidence type="ECO:0000313" key="2">
    <source>
        <dbReference type="Proteomes" id="UP001465976"/>
    </source>
</evidence>
<gene>
    <name evidence="1" type="ORF">V5O48_016674</name>
</gene>
<sequence>MRDLWSWADSNRMLTAASPNSAELHSEGFTIPSDDAASGQLNHLDVQLQDITFFDANTAASKKVQTMGMETSGSMSFGNVSGKNLNGTGIQGLGMGNSVGMQHMGIAERWPVWVQWN</sequence>
<keyword evidence="2" id="KW-1185">Reference proteome</keyword>
<comment type="caution">
    <text evidence="1">The sequence shown here is derived from an EMBL/GenBank/DDBJ whole genome shotgun (WGS) entry which is preliminary data.</text>
</comment>
<organism evidence="1 2">
    <name type="scientific">Marasmius crinis-equi</name>
    <dbReference type="NCBI Taxonomy" id="585013"/>
    <lineage>
        <taxon>Eukaryota</taxon>
        <taxon>Fungi</taxon>
        <taxon>Dikarya</taxon>
        <taxon>Basidiomycota</taxon>
        <taxon>Agaricomycotina</taxon>
        <taxon>Agaricomycetes</taxon>
        <taxon>Agaricomycetidae</taxon>
        <taxon>Agaricales</taxon>
        <taxon>Marasmiineae</taxon>
        <taxon>Marasmiaceae</taxon>
        <taxon>Marasmius</taxon>
    </lineage>
</organism>
<dbReference type="Proteomes" id="UP001465976">
    <property type="component" value="Unassembled WGS sequence"/>
</dbReference>
<accession>A0ABR3ER13</accession>
<reference evidence="1 2" key="1">
    <citation type="submission" date="2024-02" db="EMBL/GenBank/DDBJ databases">
        <title>A draft genome for the cacao thread blight pathogen Marasmius crinis-equi.</title>
        <authorList>
            <person name="Cohen S.P."/>
            <person name="Baruah I.K."/>
            <person name="Amoako-Attah I."/>
            <person name="Bukari Y."/>
            <person name="Meinhardt L.W."/>
            <person name="Bailey B.A."/>
        </authorList>
    </citation>
    <scope>NUCLEOTIDE SEQUENCE [LARGE SCALE GENOMIC DNA]</scope>
    <source>
        <strain evidence="1 2">GH-76</strain>
    </source>
</reference>
<proteinExistence type="predicted"/>